<gene>
    <name evidence="1" type="ORF">SLOPH_948</name>
</gene>
<reference evidence="2" key="1">
    <citation type="journal article" date="2013" name="PLoS Genet.">
        <title>The genome of Spraguea lophii and the basis of host-microsporidian interactions.</title>
        <authorList>
            <person name="Campbell S.E."/>
            <person name="Williams T.A."/>
            <person name="Yousuf A."/>
            <person name="Soanes D.M."/>
            <person name="Paszkiewicz K.H."/>
            <person name="Williams B.A.P."/>
        </authorList>
    </citation>
    <scope>NUCLEOTIDE SEQUENCE [LARGE SCALE GENOMIC DNA]</scope>
    <source>
        <strain evidence="2">42_110</strain>
    </source>
</reference>
<protein>
    <submittedName>
        <fullName evidence="1">Uncharacterized protein</fullName>
    </submittedName>
</protein>
<dbReference type="VEuPathDB" id="MicrosporidiaDB:SLOPH_948"/>
<evidence type="ECO:0000313" key="1">
    <source>
        <dbReference type="EMBL" id="EPR78968.1"/>
    </source>
</evidence>
<comment type="caution">
    <text evidence="1">The sequence shown here is derived from an EMBL/GenBank/DDBJ whole genome shotgun (WGS) entry which is preliminary data.</text>
</comment>
<accession>S7XSR5</accession>
<dbReference type="EMBL" id="ATCN01000466">
    <property type="protein sequence ID" value="EPR78968.1"/>
    <property type="molecule type" value="Genomic_DNA"/>
</dbReference>
<evidence type="ECO:0000313" key="2">
    <source>
        <dbReference type="Proteomes" id="UP000014978"/>
    </source>
</evidence>
<dbReference type="Proteomes" id="UP000014978">
    <property type="component" value="Unassembled WGS sequence"/>
</dbReference>
<name>S7XSR5_SPRLO</name>
<dbReference type="AlphaFoldDB" id="S7XSR5"/>
<proteinExistence type="predicted"/>
<keyword evidence="2" id="KW-1185">Reference proteome</keyword>
<sequence length="146" mass="16947">MIQTLEYIFLYLLRHSYRIKILDIGCDFSAEYLKFFFTFRTDLSVLYHDIFRSESNTTETHLKSLNNFIPILQKILTSSILILKIEPGIKSLYEAAINQESYRLADYISGINSFFQGAIYSQYSESIKVLSQAIEDLLSSSKIETE</sequence>
<dbReference type="InParanoid" id="S7XSR5"/>
<dbReference type="HOGENOM" id="CLU_1778672_0_0_1"/>
<organism evidence="1 2">
    <name type="scientific">Spraguea lophii (strain 42_110)</name>
    <name type="common">Microsporidian parasite</name>
    <dbReference type="NCBI Taxonomy" id="1358809"/>
    <lineage>
        <taxon>Eukaryota</taxon>
        <taxon>Fungi</taxon>
        <taxon>Fungi incertae sedis</taxon>
        <taxon>Microsporidia</taxon>
        <taxon>Spragueidae</taxon>
        <taxon>Spraguea</taxon>
    </lineage>
</organism>